<keyword evidence="5 7" id="KW-0472">Membrane</keyword>
<dbReference type="AlphaFoldDB" id="D5E609"/>
<dbReference type="Proteomes" id="UP000001845">
    <property type="component" value="Chromosome"/>
</dbReference>
<dbReference type="eggNOG" id="ENOG5032EI1">
    <property type="taxonomic scope" value="Bacteria"/>
</dbReference>
<dbReference type="KEGG" id="mcd:MCRO_0585"/>
<sequence>MEIKKTNEETNLQKLFGFFKLSKSKKEFAQEPKDSKTWLIHAISELIGTIFISMGLAGLSIKVKDTPVEHLFLLHNIIVGFFAGFIVVGLCLVIFLRWSCDLNPAVTLTRYLNGTNTGRYALMKIGMQIIGSVIAGLLIYGIGTLTNKGGLPNAPIDAVASAYKSFDNVKPNIGNTNNILAVGGTWIFFVEMVMTAVLLFPIFSPNIRDKYRDVMIMFIISLSVWMGILGGSAAINPARGFAQQLPYLIFVPIKSPGLDLSSVTVATVTMILGGLAAPVFFLFCQGFTRAYFNPWFTKLVKFKNFKSDNMHTPNKK</sequence>
<dbReference type="InterPro" id="IPR034294">
    <property type="entry name" value="Aquaporin_transptr"/>
</dbReference>
<keyword evidence="9" id="KW-1185">Reference proteome</keyword>
<reference evidence="9" key="1">
    <citation type="submission" date="2010-03" db="EMBL/GenBank/DDBJ databases">
        <title>The complete genome of Mycoplasma crocodyli MP145.</title>
        <authorList>
            <person name="Glass J.I."/>
            <person name="Durkin A.S."/>
            <person name="Hostetler J."/>
            <person name="Jackson J."/>
            <person name="Johnson J."/>
            <person name="May M.A."/>
            <person name="Paralanov V."/>
            <person name="Radune D."/>
            <person name="Szczypinski B."/>
            <person name="Brown D.R."/>
        </authorList>
    </citation>
    <scope>NUCLEOTIDE SEQUENCE [LARGE SCALE GENOMIC DNA]</scope>
    <source>
        <strain evidence="9">ATCC 51981 / MP145</strain>
    </source>
</reference>
<evidence type="ECO:0000256" key="3">
    <source>
        <dbReference type="ARBA" id="ARBA00022692"/>
    </source>
</evidence>
<evidence type="ECO:0000256" key="2">
    <source>
        <dbReference type="ARBA" id="ARBA00006175"/>
    </source>
</evidence>
<accession>D5E609</accession>
<gene>
    <name evidence="8" type="ordered locus">MCRO_0585</name>
</gene>
<feature type="transmembrane region" description="Helical" evidence="7">
    <location>
        <begin position="38"/>
        <end position="61"/>
    </location>
</feature>
<proteinExistence type="inferred from homology"/>
<dbReference type="PANTHER" id="PTHR19139">
    <property type="entry name" value="AQUAPORIN TRANSPORTER"/>
    <property type="match status" value="1"/>
</dbReference>
<dbReference type="GO" id="GO:0015250">
    <property type="term" value="F:water channel activity"/>
    <property type="evidence" value="ECO:0007669"/>
    <property type="project" value="TreeGrafter"/>
</dbReference>
<evidence type="ECO:0000256" key="1">
    <source>
        <dbReference type="ARBA" id="ARBA00004141"/>
    </source>
</evidence>
<evidence type="ECO:0000256" key="4">
    <source>
        <dbReference type="ARBA" id="ARBA00022989"/>
    </source>
</evidence>
<organism evidence="8 9">
    <name type="scientific">Mycoplasma crocodyli (strain ATCC 51981 / MP145)</name>
    <dbReference type="NCBI Taxonomy" id="512564"/>
    <lineage>
        <taxon>Bacteria</taxon>
        <taxon>Bacillati</taxon>
        <taxon>Mycoplasmatota</taxon>
        <taxon>Mollicutes</taxon>
        <taxon>Mycoplasmataceae</taxon>
        <taxon>Mycoplasma</taxon>
    </lineage>
</organism>
<evidence type="ECO:0000256" key="7">
    <source>
        <dbReference type="SAM" id="Phobius"/>
    </source>
</evidence>
<dbReference type="OrthoDB" id="401045at2"/>
<comment type="similarity">
    <text evidence="2 6">Belongs to the MIP/aquaporin (TC 1.A.8) family.</text>
</comment>
<feature type="transmembrane region" description="Helical" evidence="7">
    <location>
        <begin position="73"/>
        <end position="100"/>
    </location>
</feature>
<dbReference type="PRINTS" id="PR00783">
    <property type="entry name" value="MINTRINSICP"/>
</dbReference>
<protein>
    <submittedName>
        <fullName evidence="8">Putative membrane protein</fullName>
    </submittedName>
</protein>
<feature type="transmembrane region" description="Helical" evidence="7">
    <location>
        <begin position="121"/>
        <end position="142"/>
    </location>
</feature>
<comment type="subcellular location">
    <subcellularLocation>
        <location evidence="1">Membrane</location>
        <topology evidence="1">Multi-pass membrane protein</topology>
    </subcellularLocation>
</comment>
<dbReference type="PANTHER" id="PTHR19139:SF199">
    <property type="entry name" value="MIP17260P"/>
    <property type="match status" value="1"/>
</dbReference>
<dbReference type="STRING" id="512564.MCRO_0585"/>
<dbReference type="RefSeq" id="WP_013054627.1">
    <property type="nucleotide sequence ID" value="NC_014014.1"/>
</dbReference>
<name>D5E609_MYCCM</name>
<keyword evidence="3 6" id="KW-0812">Transmembrane</keyword>
<keyword evidence="4 7" id="KW-1133">Transmembrane helix</keyword>
<evidence type="ECO:0000313" key="8">
    <source>
        <dbReference type="EMBL" id="ADE19851.1"/>
    </source>
</evidence>
<evidence type="ECO:0000313" key="9">
    <source>
        <dbReference type="Proteomes" id="UP000001845"/>
    </source>
</evidence>
<dbReference type="Pfam" id="PF00230">
    <property type="entry name" value="MIP"/>
    <property type="match status" value="1"/>
</dbReference>
<reference key="2">
    <citation type="submission" date="2010-03" db="EMBL/GenBank/DDBJ databases">
        <authorList>
            <person name="Ma Z."/>
            <person name="Wang X."/>
            <person name="Liu H."/>
        </authorList>
    </citation>
    <scope>NUCLEOTIDE SEQUENCE</scope>
    <source>
        <strain>MP145</strain>
    </source>
</reference>
<dbReference type="GO" id="GO:0005886">
    <property type="term" value="C:plasma membrane"/>
    <property type="evidence" value="ECO:0007669"/>
    <property type="project" value="TreeGrafter"/>
</dbReference>
<dbReference type="HOGENOM" id="CLU_879460_0_0_14"/>
<feature type="transmembrane region" description="Helical" evidence="7">
    <location>
        <begin position="214"/>
        <end position="235"/>
    </location>
</feature>
<dbReference type="InterPro" id="IPR023271">
    <property type="entry name" value="Aquaporin-like"/>
</dbReference>
<dbReference type="SUPFAM" id="SSF81338">
    <property type="entry name" value="Aquaporin-like"/>
    <property type="match status" value="1"/>
</dbReference>
<dbReference type="EMBL" id="CP001991">
    <property type="protein sequence ID" value="ADE19851.1"/>
    <property type="molecule type" value="Genomic_DNA"/>
</dbReference>
<evidence type="ECO:0000256" key="6">
    <source>
        <dbReference type="RuleBase" id="RU000477"/>
    </source>
</evidence>
<evidence type="ECO:0000256" key="5">
    <source>
        <dbReference type="ARBA" id="ARBA00023136"/>
    </source>
</evidence>
<feature type="transmembrane region" description="Helical" evidence="7">
    <location>
        <begin position="260"/>
        <end position="283"/>
    </location>
</feature>
<keyword evidence="6" id="KW-0813">Transport</keyword>
<reference evidence="8 9" key="3">
    <citation type="journal article" date="2011" name="J. Bacteriol.">
        <title>Genome sequences of Mycoplasma alligatoris A21JP2T and Mycoplasma crocodyli MP145T.</title>
        <authorList>
            <person name="Brown D.R."/>
            <person name="Farmerie W.G."/>
            <person name="May M."/>
            <person name="Benders G.A."/>
            <person name="Durkin A.S."/>
            <person name="Hlavinka K."/>
            <person name="Hostetler J."/>
            <person name="Jackson J."/>
            <person name="Johnson J."/>
            <person name="Miller R.H."/>
            <person name="Paralanov V."/>
            <person name="Radune D."/>
            <person name="Szczypinski B."/>
            <person name="Glass J.I."/>
        </authorList>
    </citation>
    <scope>NUCLEOTIDE SEQUENCE [LARGE SCALE GENOMIC DNA]</scope>
    <source>
        <strain evidence="9">ATCC 51981 / MP145</strain>
    </source>
</reference>
<dbReference type="Gene3D" id="1.20.1080.10">
    <property type="entry name" value="Glycerol uptake facilitator protein"/>
    <property type="match status" value="1"/>
</dbReference>
<dbReference type="InterPro" id="IPR000425">
    <property type="entry name" value="MIP"/>
</dbReference>
<feature type="transmembrane region" description="Helical" evidence="7">
    <location>
        <begin position="179"/>
        <end position="202"/>
    </location>
</feature>